<evidence type="ECO:0000313" key="2">
    <source>
        <dbReference type="EMBL" id="PCH38545.1"/>
    </source>
</evidence>
<protein>
    <submittedName>
        <fullName evidence="2">Uncharacterized protein</fullName>
    </submittedName>
</protein>
<feature type="compositionally biased region" description="Low complexity" evidence="1">
    <location>
        <begin position="119"/>
        <end position="165"/>
    </location>
</feature>
<feature type="region of interest" description="Disordered" evidence="1">
    <location>
        <begin position="1"/>
        <end position="32"/>
    </location>
</feature>
<dbReference type="EMBL" id="KB467942">
    <property type="protein sequence ID" value="PCH38545.1"/>
    <property type="molecule type" value="Genomic_DNA"/>
</dbReference>
<dbReference type="OrthoDB" id="2804090at2759"/>
<dbReference type="Proteomes" id="UP000218811">
    <property type="component" value="Unassembled WGS sequence"/>
</dbReference>
<feature type="compositionally biased region" description="Pro residues" evidence="1">
    <location>
        <begin position="16"/>
        <end position="31"/>
    </location>
</feature>
<proteinExistence type="predicted"/>
<evidence type="ECO:0000256" key="1">
    <source>
        <dbReference type="SAM" id="MobiDB-lite"/>
    </source>
</evidence>
<feature type="region of interest" description="Disordered" evidence="1">
    <location>
        <begin position="100"/>
        <end position="167"/>
    </location>
</feature>
<organism evidence="2 3">
    <name type="scientific">Wolfiporia cocos (strain MD-104)</name>
    <name type="common">Brown rot fungus</name>
    <dbReference type="NCBI Taxonomy" id="742152"/>
    <lineage>
        <taxon>Eukaryota</taxon>
        <taxon>Fungi</taxon>
        <taxon>Dikarya</taxon>
        <taxon>Basidiomycota</taxon>
        <taxon>Agaricomycotina</taxon>
        <taxon>Agaricomycetes</taxon>
        <taxon>Polyporales</taxon>
        <taxon>Phaeolaceae</taxon>
        <taxon>Wolfiporia</taxon>
    </lineage>
</organism>
<dbReference type="AlphaFoldDB" id="A0A2H3JAB4"/>
<evidence type="ECO:0000313" key="3">
    <source>
        <dbReference type="Proteomes" id="UP000218811"/>
    </source>
</evidence>
<keyword evidence="3" id="KW-1185">Reference proteome</keyword>
<name>A0A2H3JAB4_WOLCO</name>
<accession>A0A2H3JAB4</accession>
<sequence>MFGPVVPPTTDVSWPSPSPSPSSSSPPPSSPPLLSLLLSASLFPGCSLEPPSTRSTADAHRASRYSRFWTTLSRPRALRPLPTMLPVHRSFALSDPARTFPAPASASTPLSMATPDPTPISQAPPISASASSSAHASSSMHASSSVPSAPTSSSEPMPAPVLTSLLPPPPPAIRRDVLLGTAPPSCPPQLWVAEPDLTVTPDPSIHKLPRPIMHRVPRPVNSLQQFKDMVDYLAPHTPCQYSDCRVLAKLPHVGGVPNNFWVSSPNMDFVPEVPIHNSDVEFSYNADSMLGAFELFKWPASYNNAVPHAIAAPINPVLLQCQHQDYAMCGPPYQWQDAEVCFMNVTHEQFTVSGTTERSEVGQINQRTYLRLMRALREAQTVMAEVPSQVWPNPDCLPIPFSMSFLSNLGAPP</sequence>
<gene>
    <name evidence="2" type="ORF">WOLCODRAFT_149481</name>
</gene>
<reference evidence="2 3" key="1">
    <citation type="journal article" date="2012" name="Science">
        <title>The Paleozoic origin of enzymatic lignin decomposition reconstructed from 31 fungal genomes.</title>
        <authorList>
            <person name="Floudas D."/>
            <person name="Binder M."/>
            <person name="Riley R."/>
            <person name="Barry K."/>
            <person name="Blanchette R.A."/>
            <person name="Henrissat B."/>
            <person name="Martinez A.T."/>
            <person name="Otillar R."/>
            <person name="Spatafora J.W."/>
            <person name="Yadav J.S."/>
            <person name="Aerts A."/>
            <person name="Benoit I."/>
            <person name="Boyd A."/>
            <person name="Carlson A."/>
            <person name="Copeland A."/>
            <person name="Coutinho P.M."/>
            <person name="de Vries R.P."/>
            <person name="Ferreira P."/>
            <person name="Findley K."/>
            <person name="Foster B."/>
            <person name="Gaskell J."/>
            <person name="Glotzer D."/>
            <person name="Gorecki P."/>
            <person name="Heitman J."/>
            <person name="Hesse C."/>
            <person name="Hori C."/>
            <person name="Igarashi K."/>
            <person name="Jurgens J.A."/>
            <person name="Kallen N."/>
            <person name="Kersten P."/>
            <person name="Kohler A."/>
            <person name="Kuees U."/>
            <person name="Kumar T.K.A."/>
            <person name="Kuo A."/>
            <person name="LaButti K."/>
            <person name="Larrondo L.F."/>
            <person name="Lindquist E."/>
            <person name="Ling A."/>
            <person name="Lombard V."/>
            <person name="Lucas S."/>
            <person name="Lundell T."/>
            <person name="Martin R."/>
            <person name="McLaughlin D.J."/>
            <person name="Morgenstern I."/>
            <person name="Morin E."/>
            <person name="Murat C."/>
            <person name="Nagy L.G."/>
            <person name="Nolan M."/>
            <person name="Ohm R.A."/>
            <person name="Patyshakuliyeva A."/>
            <person name="Rokas A."/>
            <person name="Ruiz-Duenas F.J."/>
            <person name="Sabat G."/>
            <person name="Salamov A."/>
            <person name="Samejima M."/>
            <person name="Schmutz J."/>
            <person name="Slot J.C."/>
            <person name="St John F."/>
            <person name="Stenlid J."/>
            <person name="Sun H."/>
            <person name="Sun S."/>
            <person name="Syed K."/>
            <person name="Tsang A."/>
            <person name="Wiebenga A."/>
            <person name="Young D."/>
            <person name="Pisabarro A."/>
            <person name="Eastwood D.C."/>
            <person name="Martin F."/>
            <person name="Cullen D."/>
            <person name="Grigoriev I.V."/>
            <person name="Hibbett D.S."/>
        </authorList>
    </citation>
    <scope>NUCLEOTIDE SEQUENCE [LARGE SCALE GENOMIC DNA]</scope>
    <source>
        <strain evidence="2 3">MD-104</strain>
    </source>
</reference>
<dbReference type="STRING" id="742152.A0A2H3JAB4"/>